<name>A0A1S1NMW8_9MYCO</name>
<accession>A0A1S1NMW8</accession>
<sequence length="88" mass="9004">MTAAVQVGGHGEDLATRHLAADNRIASAAPGWAGRSAAALSRRASRWAAASTTMVGRVGEHATDLHTGALRFAAMETTNARLLAPPDG</sequence>
<dbReference type="SUPFAM" id="SSF140453">
    <property type="entry name" value="EsxAB dimer-like"/>
    <property type="match status" value="1"/>
</dbReference>
<dbReference type="InterPro" id="IPR036689">
    <property type="entry name" value="ESAT-6-like_sf"/>
</dbReference>
<proteinExistence type="predicted"/>
<evidence type="ECO:0000313" key="1">
    <source>
        <dbReference type="EMBL" id="OHV05343.1"/>
    </source>
</evidence>
<protein>
    <submittedName>
        <fullName evidence="1">Uncharacterized protein</fullName>
    </submittedName>
</protein>
<organism evidence="1 2">
    <name type="scientific">Mycobacterium talmoniae</name>
    <dbReference type="NCBI Taxonomy" id="1858794"/>
    <lineage>
        <taxon>Bacteria</taxon>
        <taxon>Bacillati</taxon>
        <taxon>Actinomycetota</taxon>
        <taxon>Actinomycetes</taxon>
        <taxon>Mycobacteriales</taxon>
        <taxon>Mycobacteriaceae</taxon>
        <taxon>Mycobacterium</taxon>
    </lineage>
</organism>
<dbReference type="Gene3D" id="1.10.287.1060">
    <property type="entry name" value="ESAT-6-like"/>
    <property type="match status" value="1"/>
</dbReference>
<dbReference type="Proteomes" id="UP000179734">
    <property type="component" value="Unassembled WGS sequence"/>
</dbReference>
<dbReference type="EMBL" id="MLQM01000019">
    <property type="protein sequence ID" value="OHV05343.1"/>
    <property type="molecule type" value="Genomic_DNA"/>
</dbReference>
<dbReference type="AlphaFoldDB" id="A0A1S1NMW8"/>
<comment type="caution">
    <text evidence="1">The sequence shown here is derived from an EMBL/GenBank/DDBJ whole genome shotgun (WGS) entry which is preliminary data.</text>
</comment>
<gene>
    <name evidence="1" type="ORF">BKN37_06075</name>
</gene>
<evidence type="ECO:0000313" key="2">
    <source>
        <dbReference type="Proteomes" id="UP000179734"/>
    </source>
</evidence>
<reference evidence="1 2" key="1">
    <citation type="submission" date="2016-10" db="EMBL/GenBank/DDBJ databases">
        <title>Genome sequence of Mycobacterium talmonii.</title>
        <authorList>
            <person name="Greninger A.L."/>
            <person name="Elliott B."/>
            <person name="Vasireddy S."/>
            <person name="Vasireddy R."/>
        </authorList>
    </citation>
    <scope>NUCLEOTIDE SEQUENCE [LARGE SCALE GENOMIC DNA]</scope>
    <source>
        <strain evidence="2">NE-TNMC-100812</strain>
    </source>
</reference>
<keyword evidence="2" id="KW-1185">Reference proteome</keyword>